<dbReference type="SUPFAM" id="SSF58104">
    <property type="entry name" value="Methyl-accepting chemotaxis protein (MCP) signaling domain"/>
    <property type="match status" value="1"/>
</dbReference>
<dbReference type="PANTHER" id="PTHR24422:SF10">
    <property type="entry name" value="CHEMOTAXIS PROTEIN METHYLTRANSFERASE 2"/>
    <property type="match status" value="1"/>
</dbReference>
<dbReference type="InterPro" id="IPR013655">
    <property type="entry name" value="PAS_fold_3"/>
</dbReference>
<dbReference type="InterPro" id="IPR004089">
    <property type="entry name" value="MCPsignal_dom"/>
</dbReference>
<evidence type="ECO:0000259" key="3">
    <source>
        <dbReference type="PROSITE" id="PS50112"/>
    </source>
</evidence>
<proteinExistence type="predicted"/>
<dbReference type="InterPro" id="IPR035965">
    <property type="entry name" value="PAS-like_dom_sf"/>
</dbReference>
<feature type="domain" description="PAC" evidence="4">
    <location>
        <begin position="92"/>
        <end position="143"/>
    </location>
</feature>
<dbReference type="Gene3D" id="3.30.450.20">
    <property type="entry name" value="PAS domain"/>
    <property type="match status" value="2"/>
</dbReference>
<reference evidence="5 6" key="1">
    <citation type="submission" date="2018-01" db="EMBL/GenBank/DDBJ databases">
        <title>Draft genome sequences of six Vibrio diazotrophicus strains isolated from deep-sea sediments of the Baltic Sea.</title>
        <authorList>
            <person name="Castillo D."/>
            <person name="Vandieken V."/>
            <person name="Chiang O."/>
            <person name="Middelboe M."/>
        </authorList>
    </citation>
    <scope>NUCLEOTIDE SEQUENCE [LARGE SCALE GENOMIC DNA]</scope>
    <source>
        <strain evidence="5 6">60.27F</strain>
    </source>
</reference>
<dbReference type="SMART" id="SM00283">
    <property type="entry name" value="MA"/>
    <property type="match status" value="1"/>
</dbReference>
<dbReference type="AlphaFoldDB" id="A0A2J8I0H9"/>
<keyword evidence="1" id="KW-0807">Transducer</keyword>
<dbReference type="Proteomes" id="UP000236449">
    <property type="component" value="Unassembled WGS sequence"/>
</dbReference>
<dbReference type="Pfam" id="PF08447">
    <property type="entry name" value="PAS_3"/>
    <property type="match status" value="2"/>
</dbReference>
<dbReference type="PANTHER" id="PTHR24422">
    <property type="entry name" value="CHEMOTAXIS PROTEIN METHYLTRANSFERASE"/>
    <property type="match status" value="1"/>
</dbReference>
<accession>A0A2J8I0H9</accession>
<evidence type="ECO:0000259" key="2">
    <source>
        <dbReference type="PROSITE" id="PS50111"/>
    </source>
</evidence>
<dbReference type="OrthoDB" id="9765776at2"/>
<dbReference type="NCBIfam" id="TIGR00229">
    <property type="entry name" value="sensory_box"/>
    <property type="match status" value="2"/>
</dbReference>
<gene>
    <name evidence="5" type="ORF">C1N32_15895</name>
</gene>
<dbReference type="InterPro" id="IPR001610">
    <property type="entry name" value="PAC"/>
</dbReference>
<dbReference type="GO" id="GO:0016020">
    <property type="term" value="C:membrane"/>
    <property type="evidence" value="ECO:0007669"/>
    <property type="project" value="InterPro"/>
</dbReference>
<comment type="caution">
    <text evidence="5">The sequence shown here is derived from an EMBL/GenBank/DDBJ whole genome shotgun (WGS) entry which is preliminary data.</text>
</comment>
<dbReference type="RefSeq" id="WP_102963181.1">
    <property type="nucleotide sequence ID" value="NZ_JBJKCE010000001.1"/>
</dbReference>
<organism evidence="5 6">
    <name type="scientific">Vibrio diazotrophicus</name>
    <dbReference type="NCBI Taxonomy" id="685"/>
    <lineage>
        <taxon>Bacteria</taxon>
        <taxon>Pseudomonadati</taxon>
        <taxon>Pseudomonadota</taxon>
        <taxon>Gammaproteobacteria</taxon>
        <taxon>Vibrionales</taxon>
        <taxon>Vibrionaceae</taxon>
        <taxon>Vibrio</taxon>
    </lineage>
</organism>
<dbReference type="SMART" id="SM00091">
    <property type="entry name" value="PAS"/>
    <property type="match status" value="2"/>
</dbReference>
<dbReference type="PROSITE" id="PS50111">
    <property type="entry name" value="CHEMOTAXIS_TRANSDUC_2"/>
    <property type="match status" value="1"/>
</dbReference>
<protein>
    <recommendedName>
        <fullName evidence="7">Methyl-accepting chemotaxis sensory transducer with Pas/Pac sensor</fullName>
    </recommendedName>
</protein>
<dbReference type="SMART" id="SM00086">
    <property type="entry name" value="PAC"/>
    <property type="match status" value="2"/>
</dbReference>
<evidence type="ECO:0000259" key="4">
    <source>
        <dbReference type="PROSITE" id="PS50113"/>
    </source>
</evidence>
<evidence type="ECO:0000256" key="1">
    <source>
        <dbReference type="PROSITE-ProRule" id="PRU00284"/>
    </source>
</evidence>
<dbReference type="PROSITE" id="PS50113">
    <property type="entry name" value="PAC"/>
    <property type="match status" value="1"/>
</dbReference>
<feature type="domain" description="Methyl-accepting transducer" evidence="2">
    <location>
        <begin position="261"/>
        <end position="432"/>
    </location>
</feature>
<evidence type="ECO:0000313" key="6">
    <source>
        <dbReference type="Proteomes" id="UP000236449"/>
    </source>
</evidence>
<dbReference type="InterPro" id="IPR050903">
    <property type="entry name" value="Bact_Chemotaxis_MeTrfase"/>
</dbReference>
<dbReference type="EMBL" id="POSK01000010">
    <property type="protein sequence ID" value="PNI04036.1"/>
    <property type="molecule type" value="Genomic_DNA"/>
</dbReference>
<sequence length="432" mass="47830">MFGRKTKLALQNANEEIAKRDSLLSSIQNSVAVIEFTPSGKIISANSLFLDVVGYQLSEIADKHHSLFCSENYSKSKEYSQFWKDIANGVPQSGAFERINKNGETIWLEATYFPVKHSGKVVKVMKIASDITKRRIKDEAQTNLIKALNRSQAVIEFDPSGKILDANENFLQVFGYKLEQIKGQHHRMLCNDDFYIENPRFWDDLNKGTYKSGQFLRKDKYGNDIWLEATYNPVIDRFGKVTKIIKFATNITTQVSKNLAVAKASEVALSTSVETSQIAKEGASLLNDSVALSTQIADDVRVTVEKVQMLNVQSQNIFSIVSIINGIAEQTNLLALNAAIEAARAGEQGRGFAVVADEVRSLASRTSKSTSEITHVITANQKLTEDLTSAMESVVDTSSKGKDKITEVSAVMDEIYRGAENVSKTVMQLSES</sequence>
<evidence type="ECO:0008006" key="7">
    <source>
        <dbReference type="Google" id="ProtNLM"/>
    </source>
</evidence>
<dbReference type="GO" id="GO:0007165">
    <property type="term" value="P:signal transduction"/>
    <property type="evidence" value="ECO:0007669"/>
    <property type="project" value="UniProtKB-KW"/>
</dbReference>
<feature type="domain" description="PAS" evidence="3">
    <location>
        <begin position="140"/>
        <end position="184"/>
    </location>
</feature>
<dbReference type="InterPro" id="IPR000014">
    <property type="entry name" value="PAS"/>
</dbReference>
<dbReference type="CDD" id="cd00130">
    <property type="entry name" value="PAS"/>
    <property type="match status" value="2"/>
</dbReference>
<dbReference type="Gene3D" id="1.10.287.950">
    <property type="entry name" value="Methyl-accepting chemotaxis protein"/>
    <property type="match status" value="1"/>
</dbReference>
<dbReference type="GO" id="GO:0006935">
    <property type="term" value="P:chemotaxis"/>
    <property type="evidence" value="ECO:0007669"/>
    <property type="project" value="UniProtKB-ARBA"/>
</dbReference>
<name>A0A2J8I0H9_VIBDI</name>
<dbReference type="PROSITE" id="PS50112">
    <property type="entry name" value="PAS"/>
    <property type="match status" value="1"/>
</dbReference>
<dbReference type="CDD" id="cd11386">
    <property type="entry name" value="MCP_signal"/>
    <property type="match status" value="1"/>
</dbReference>
<dbReference type="InterPro" id="IPR000700">
    <property type="entry name" value="PAS-assoc_C"/>
</dbReference>
<dbReference type="SUPFAM" id="SSF55785">
    <property type="entry name" value="PYP-like sensor domain (PAS domain)"/>
    <property type="match status" value="2"/>
</dbReference>
<dbReference type="Pfam" id="PF00015">
    <property type="entry name" value="MCPsignal"/>
    <property type="match status" value="1"/>
</dbReference>
<evidence type="ECO:0000313" key="5">
    <source>
        <dbReference type="EMBL" id="PNI04036.1"/>
    </source>
</evidence>